<proteinExistence type="inferred from homology"/>
<dbReference type="CDD" id="cd12823">
    <property type="entry name" value="Mrs2_Mfm1p-like"/>
    <property type="match status" value="1"/>
</dbReference>
<dbReference type="InterPro" id="IPR045863">
    <property type="entry name" value="CorA_TM1_TM2"/>
</dbReference>
<dbReference type="InterPro" id="IPR039204">
    <property type="entry name" value="MRS2-like"/>
</dbReference>
<keyword evidence="5 6" id="KW-0472">Membrane</keyword>
<sequence length="445" mass="50703">MSELKERLLPPRPASAINLRGDAAASRPSPSGRQPLLGLDVLGLKKRGQGLKSWIRVDTFANSQLIEVDKFTMMRRCDLPARDLRLLDPLFVYPSTILGREKAIVVNLEQIRCIITADEVLLLNSLDNYVLRYVVELQQRLKASSVTEVWNQDTLDFSRRSRSRSLDNVFQNSSPDYLPFEFRALEVALEAACTFLDSQASELEIEAYPLLDELTSKISTLNLERARRLKSRLVALTRRVQKVRDEIEQLMDDDGDMAEMYLTEKKKRMEGSLYGDQSLPVYRSNDCVSLSAPVSPVSSPPETRRLEKSLSVVRSRHDSARSSEGATENIEELEMLLEAYFVVIDSTLNKLTSLKEYIDDTEDFISIQLDNVRNQLIQFELLLTTATFVVAIFGVVAGIFGMNFEIDFFEKQGAFKWVLTITGVCGLLIFLAFVWFYKRRRLMPL</sequence>
<feature type="transmembrane region" description="Helical" evidence="6">
    <location>
        <begin position="414"/>
        <end position="437"/>
    </location>
</feature>
<keyword evidence="6" id="KW-0460">Magnesium</keyword>
<evidence type="ECO:0000256" key="7">
    <source>
        <dbReference type="SAM" id="Coils"/>
    </source>
</evidence>
<feature type="transmembrane region" description="Helical" evidence="6">
    <location>
        <begin position="381"/>
        <end position="402"/>
    </location>
</feature>
<dbReference type="PANTHER" id="PTHR13890">
    <property type="entry name" value="RNA SPLICING PROTEIN MRS2, MITOCHONDRIAL"/>
    <property type="match status" value="1"/>
</dbReference>
<dbReference type="Gene3D" id="1.20.58.340">
    <property type="entry name" value="Magnesium transport protein CorA, transmembrane region"/>
    <property type="match status" value="2"/>
</dbReference>
<keyword evidence="3 6" id="KW-0812">Transmembrane</keyword>
<feature type="coiled-coil region" evidence="7">
    <location>
        <begin position="226"/>
        <end position="253"/>
    </location>
</feature>
<evidence type="ECO:0000256" key="6">
    <source>
        <dbReference type="RuleBase" id="RU366041"/>
    </source>
</evidence>
<keyword evidence="4 6" id="KW-1133">Transmembrane helix</keyword>
<organism evidence="8 9">
    <name type="scientific">Camelina sativa</name>
    <name type="common">False flax</name>
    <name type="synonym">Myagrum sativum</name>
    <dbReference type="NCBI Taxonomy" id="90675"/>
    <lineage>
        <taxon>Eukaryota</taxon>
        <taxon>Viridiplantae</taxon>
        <taxon>Streptophyta</taxon>
        <taxon>Embryophyta</taxon>
        <taxon>Tracheophyta</taxon>
        <taxon>Spermatophyta</taxon>
        <taxon>Magnoliopsida</taxon>
        <taxon>eudicotyledons</taxon>
        <taxon>Gunneridae</taxon>
        <taxon>Pentapetalae</taxon>
        <taxon>rosids</taxon>
        <taxon>malvids</taxon>
        <taxon>Brassicales</taxon>
        <taxon>Brassicaceae</taxon>
        <taxon>Camelineae</taxon>
        <taxon>Camelina</taxon>
    </lineage>
</organism>
<reference evidence="8" key="1">
    <citation type="journal article" date="1997" name="Nucleic Acids Res.">
        <title>tRNAscan-SE: a program for improved detection of transfer RNA genes in genomic sequence.</title>
        <authorList>
            <person name="Lowe T.M."/>
            <person name="Eddy S.R."/>
        </authorList>
    </citation>
    <scope>NUCLEOTIDE SEQUENCE [LARGE SCALE GENOMIC DNA]</scope>
    <source>
        <strain evidence="8">r\DH55</strain>
    </source>
</reference>
<evidence type="ECO:0000313" key="10">
    <source>
        <dbReference type="RefSeq" id="XP_019093439.1"/>
    </source>
</evidence>
<keyword evidence="6" id="KW-0406">Ion transport</keyword>
<comment type="function">
    <text evidence="6">Magnesium transporter that may mediate the influx of magnesium.</text>
</comment>
<evidence type="ECO:0000256" key="3">
    <source>
        <dbReference type="ARBA" id="ARBA00022692"/>
    </source>
</evidence>
<evidence type="ECO:0000313" key="9">
    <source>
        <dbReference type="RefSeq" id="XP_010474504.2"/>
    </source>
</evidence>
<comment type="similarity">
    <text evidence="2 6">Belongs to the CorA metal ion transporter (MIT) (TC 1.A.35.5) family.</text>
</comment>
<protein>
    <recommendedName>
        <fullName evidence="6">Magnesium transporter</fullName>
    </recommendedName>
</protein>
<comment type="subcellular location">
    <subcellularLocation>
        <location evidence="1 6">Membrane</location>
        <topology evidence="1 6">Multi-pass membrane protein</topology>
    </subcellularLocation>
</comment>
<dbReference type="Proteomes" id="UP000694864">
    <property type="component" value="Chromosome 16"/>
</dbReference>
<evidence type="ECO:0000256" key="5">
    <source>
        <dbReference type="ARBA" id="ARBA00023136"/>
    </source>
</evidence>
<accession>A0ABM0WQ20</accession>
<keyword evidence="8" id="KW-1185">Reference proteome</keyword>
<gene>
    <name evidence="9 10" type="primary">LOC104754042</name>
</gene>
<evidence type="ECO:0000256" key="2">
    <source>
        <dbReference type="ARBA" id="ARBA00007535"/>
    </source>
</evidence>
<dbReference type="SUPFAM" id="SSF144083">
    <property type="entry name" value="Magnesium transport protein CorA, transmembrane region"/>
    <property type="match status" value="1"/>
</dbReference>
<keyword evidence="7" id="KW-0175">Coiled coil</keyword>
<reference evidence="9 10" key="3">
    <citation type="submission" date="2025-05" db="UniProtKB">
        <authorList>
            <consortium name="RefSeq"/>
        </authorList>
    </citation>
    <scope>IDENTIFICATION</scope>
    <source>
        <tissue evidence="9 10">Leaf</tissue>
    </source>
</reference>
<reference evidence="8" key="2">
    <citation type="journal article" date="2014" name="Nat. Commun.">
        <title>The emerging biofuel crop Camelina sativa retains a highly undifferentiated hexaploid genome structure.</title>
        <authorList>
            <person name="Kagale S."/>
            <person name="Koh C."/>
            <person name="Nixon J."/>
            <person name="Bollina V."/>
            <person name="Clarke W.E."/>
            <person name="Tuteja R."/>
            <person name="Spillane C."/>
            <person name="Robinson S.J."/>
            <person name="Links M.G."/>
            <person name="Clarke C."/>
            <person name="Higgins E.E."/>
            <person name="Huebert T."/>
            <person name="Sharpe A.G."/>
            <person name="Parkin I.A."/>
        </authorList>
    </citation>
    <scope>NUCLEOTIDE SEQUENCE [LARGE SCALE GENOMIC DNA]</scope>
    <source>
        <strain evidence="8">r\DH55</strain>
    </source>
</reference>
<dbReference type="Pfam" id="PF22099">
    <property type="entry name" value="MRS2-like"/>
    <property type="match status" value="2"/>
</dbReference>
<keyword evidence="6" id="KW-0813">Transport</keyword>
<dbReference type="PANTHER" id="PTHR13890:SF40">
    <property type="entry name" value="MAGNESIUM TRANSPORTER MRS2-10"/>
    <property type="match status" value="1"/>
</dbReference>
<evidence type="ECO:0000313" key="8">
    <source>
        <dbReference type="Proteomes" id="UP000694864"/>
    </source>
</evidence>
<dbReference type="GeneID" id="104754042"/>
<dbReference type="RefSeq" id="XP_019093439.1">
    <property type="nucleotide sequence ID" value="XM_019237894.1"/>
</dbReference>
<evidence type="ECO:0000256" key="4">
    <source>
        <dbReference type="ARBA" id="ARBA00022989"/>
    </source>
</evidence>
<evidence type="ECO:0000256" key="1">
    <source>
        <dbReference type="ARBA" id="ARBA00004141"/>
    </source>
</evidence>
<name>A0ABM0WQ20_CAMSA</name>
<dbReference type="Gene3D" id="2.40.128.330">
    <property type="match status" value="1"/>
</dbReference>
<dbReference type="RefSeq" id="XP_010474504.2">
    <property type="nucleotide sequence ID" value="XM_010476202.2"/>
</dbReference>